<protein>
    <submittedName>
        <fullName evidence="4">O-glycoside alpha-1,2-mannosyltransferase-like 4</fullName>
    </submittedName>
</protein>
<dbReference type="GO" id="GO:0000026">
    <property type="term" value="F:alpha-1,2-mannosyltransferase activity"/>
    <property type="evidence" value="ECO:0007669"/>
    <property type="project" value="TreeGrafter"/>
</dbReference>
<dbReference type="PANTHER" id="PTHR31121:SF6">
    <property type="entry name" value="ALPHA-1,2 MANNOSYLTRANSFERASE KTR1"/>
    <property type="match status" value="1"/>
</dbReference>
<feature type="compositionally biased region" description="Basic and acidic residues" evidence="3">
    <location>
        <begin position="1060"/>
        <end position="1074"/>
    </location>
</feature>
<dbReference type="InterPro" id="IPR029044">
    <property type="entry name" value="Nucleotide-diphossugar_trans"/>
</dbReference>
<dbReference type="Proteomes" id="UP000186817">
    <property type="component" value="Unassembled WGS sequence"/>
</dbReference>
<feature type="compositionally biased region" description="Basic and acidic residues" evidence="3">
    <location>
        <begin position="86"/>
        <end position="97"/>
    </location>
</feature>
<evidence type="ECO:0000256" key="3">
    <source>
        <dbReference type="SAM" id="MobiDB-lite"/>
    </source>
</evidence>
<proteinExistence type="inferred from homology"/>
<comment type="similarity">
    <text evidence="1">Belongs to the glycosyltransferase 15 family.</text>
</comment>
<dbReference type="GO" id="GO:0000032">
    <property type="term" value="P:cell wall mannoprotein biosynthetic process"/>
    <property type="evidence" value="ECO:0007669"/>
    <property type="project" value="TreeGrafter"/>
</dbReference>
<keyword evidence="2 4" id="KW-0808">Transferase</keyword>
<evidence type="ECO:0000313" key="4">
    <source>
        <dbReference type="EMBL" id="OLP81388.1"/>
    </source>
</evidence>
<comment type="caution">
    <text evidence="4">The sequence shown here is derived from an EMBL/GenBank/DDBJ whole genome shotgun (WGS) entry which is preliminary data.</text>
</comment>
<name>A0A1Q9CEP0_SYMMI</name>
<accession>A0A1Q9CEP0</accession>
<keyword evidence="5" id="KW-1185">Reference proteome</keyword>
<dbReference type="GO" id="GO:0006487">
    <property type="term" value="P:protein N-linked glycosylation"/>
    <property type="evidence" value="ECO:0007669"/>
    <property type="project" value="TreeGrafter"/>
</dbReference>
<feature type="region of interest" description="Disordered" evidence="3">
    <location>
        <begin position="74"/>
        <end position="110"/>
    </location>
</feature>
<sequence length="1471" mass="164486">MADLTSMTALAMSLGELSARLIQSFLELLDSSLVTAITEKVLLFCVWDFVDAAVRLVETSFKVAAELLQSRSADGCSKESGQGRTELTERSARRSDGAESPTPADPAATSFEEISIDENPLTQRFDRLADGLWLFLDIYDRVRRFGEEEPYDSHAWGLRDFLKEVPEGRRLALLEDTFSLARQTEMSWDTKVTWCTALVASLTFVQQNVSSALELSSSMFLRYRKLMRLEQTFDVPTHLAFLERVPQWFDEMPVFMNSIGHSRPDRAELLFSRSSRLCTAENSSRLQTSRASSHTSWMPERRTWADSTGYWAWHGHGAATLLEALGSGGRLGSSLSYTFWALRSLDLPEPRCHTQTEVLYDPTACLQEQGWAGYVYMDSARADKTVARYEPRRWKGQRVHPTPFEIQSLRDGVVAPPEPMDVLVVSPLVGNCRDVVEMLRAESMTISKLVYVAINPLLPPPALAEPNFTTAFAGYWRKSPEQLARGAVAAQCSLASTTEVLRPLSYSLLQVEHLYAVYVHSAFAEMAPDEMKEFEEWRLGWFCSPLSRYLMGLEASEASGAQGCAEAETAKEALPTLRRFWARAEKAGGSHGSDCPVPYRGPWCQDTDPSTQDEARPYRAAVHYVVNEDAEHLKELLFSIESLWMHFNERFDYPVLIFHDGLSPKTRESIVAKTPGQRIWFFSVGNWVPSEAQHALHSNFGAGYMAQSRFRSGPVFHHEALDGFDYLWSLDSDSHFPAPVDVDPFLQLHSNPELVIGWSYITTTSPASVRRLWEYTMLYAMKEKVDIWSSTLSKNWKSGRTHFMSTFLSSSSVEGLDRMPLWNNRVLMTDCEVLRLSFFRSSRYQDYFRYLDSLEGFWSHRWGDHAVRTLGVGLALWEEDRPTWQQAIGRGSDGWPRAFQMDLPYAHQDFCQCDGECRPLHDPKRGVIFDALQGLRKKFWTCLPEDKDAERVRKEQPPGAALRRSEITRSEWRKAPLAPETRHVGKILSVPGALASVSRQFPLAASTIDNDARSIADFQQSRKARSSREHVSGQVTIGAHANKYCGLQWQGPPQAARPEPLPKPDPPSHAERHEGEGRVPICQVNVEPQDAGTVLSFDALCIAGRAAFHATGRSDGFGYCVEPHPRLRQQATHSGRRFNLASVEVDCSVRVRSRQADFKITEIRKACGHIPAAYSGVRGLAEVPTQLWAQAQQDQERDPEVGQGRVRLQWLVPASTAVTAAECPATGRQHDSGFLWWPSCSHSWCEVWHVVRMRWSGIGGSGERGNKELRGDRPDRLGSCEELASMLPPSGSVRIGPPGIERCGRQAADQGMRLAQGAARNRMSLRSSGTGPAASKESDKFSDLTIPASTNLNAKHKSRQRRLNAAKLPSKTPGKPNLADIVDATLVKFVHGRYFLHPVAVACPILICGNAQVMHRTFLDICSWMRQWDGIDAGGCCTDPEPRNGDAGLGTFSANGDGGVGGVIVFWLKLK</sequence>
<dbReference type="EMBL" id="LSRX01001284">
    <property type="protein sequence ID" value="OLP81388.1"/>
    <property type="molecule type" value="Genomic_DNA"/>
</dbReference>
<dbReference type="Pfam" id="PF01793">
    <property type="entry name" value="Glyco_transf_15"/>
    <property type="match status" value="1"/>
</dbReference>
<dbReference type="GO" id="GO:0016020">
    <property type="term" value="C:membrane"/>
    <property type="evidence" value="ECO:0007669"/>
    <property type="project" value="InterPro"/>
</dbReference>
<gene>
    <name evidence="4" type="primary">omh4</name>
    <name evidence="4" type="ORF">AK812_SmicGene38082</name>
</gene>
<feature type="region of interest" description="Disordered" evidence="3">
    <location>
        <begin position="1316"/>
        <end position="1340"/>
    </location>
</feature>
<dbReference type="Gene3D" id="3.90.550.10">
    <property type="entry name" value="Spore Coat Polysaccharide Biosynthesis Protein SpsA, Chain A"/>
    <property type="match status" value="1"/>
</dbReference>
<dbReference type="SUPFAM" id="SSF53448">
    <property type="entry name" value="Nucleotide-diphospho-sugar transferases"/>
    <property type="match status" value="1"/>
</dbReference>
<evidence type="ECO:0000256" key="1">
    <source>
        <dbReference type="ARBA" id="ARBA00007677"/>
    </source>
</evidence>
<feature type="region of interest" description="Disordered" evidence="3">
    <location>
        <begin position="1046"/>
        <end position="1074"/>
    </location>
</feature>
<evidence type="ECO:0000313" key="5">
    <source>
        <dbReference type="Proteomes" id="UP000186817"/>
    </source>
</evidence>
<evidence type="ECO:0000256" key="2">
    <source>
        <dbReference type="ARBA" id="ARBA00022679"/>
    </source>
</evidence>
<dbReference type="InterPro" id="IPR002685">
    <property type="entry name" value="Glyco_trans_15"/>
</dbReference>
<dbReference type="GO" id="GO:0005794">
    <property type="term" value="C:Golgi apparatus"/>
    <property type="evidence" value="ECO:0007669"/>
    <property type="project" value="TreeGrafter"/>
</dbReference>
<dbReference type="OrthoDB" id="408146at2759"/>
<reference evidence="4 5" key="1">
    <citation type="submission" date="2016-02" db="EMBL/GenBank/DDBJ databases">
        <title>Genome analysis of coral dinoflagellate symbionts highlights evolutionary adaptations to a symbiotic lifestyle.</title>
        <authorList>
            <person name="Aranda M."/>
            <person name="Li Y."/>
            <person name="Liew Y.J."/>
            <person name="Baumgarten S."/>
            <person name="Simakov O."/>
            <person name="Wilson M."/>
            <person name="Piel J."/>
            <person name="Ashoor H."/>
            <person name="Bougouffa S."/>
            <person name="Bajic V.B."/>
            <person name="Ryu T."/>
            <person name="Ravasi T."/>
            <person name="Bayer T."/>
            <person name="Micklem G."/>
            <person name="Kim H."/>
            <person name="Bhak J."/>
            <person name="Lajeunesse T.C."/>
            <person name="Voolstra C.R."/>
        </authorList>
    </citation>
    <scope>NUCLEOTIDE SEQUENCE [LARGE SCALE GENOMIC DNA]</scope>
    <source>
        <strain evidence="4 5">CCMP2467</strain>
    </source>
</reference>
<organism evidence="4 5">
    <name type="scientific">Symbiodinium microadriaticum</name>
    <name type="common">Dinoflagellate</name>
    <name type="synonym">Zooxanthella microadriatica</name>
    <dbReference type="NCBI Taxonomy" id="2951"/>
    <lineage>
        <taxon>Eukaryota</taxon>
        <taxon>Sar</taxon>
        <taxon>Alveolata</taxon>
        <taxon>Dinophyceae</taxon>
        <taxon>Suessiales</taxon>
        <taxon>Symbiodiniaceae</taxon>
        <taxon>Symbiodinium</taxon>
    </lineage>
</organism>
<keyword evidence="4" id="KW-0328">Glycosyltransferase</keyword>
<dbReference type="PANTHER" id="PTHR31121">
    <property type="entry name" value="ALPHA-1,2 MANNOSYLTRANSFERASE KTR1"/>
    <property type="match status" value="1"/>
</dbReference>